<organism evidence="7 8">
    <name type="scientific">Aphanomyces stellatus</name>
    <dbReference type="NCBI Taxonomy" id="120398"/>
    <lineage>
        <taxon>Eukaryota</taxon>
        <taxon>Sar</taxon>
        <taxon>Stramenopiles</taxon>
        <taxon>Oomycota</taxon>
        <taxon>Saprolegniomycetes</taxon>
        <taxon>Saprolegniales</taxon>
        <taxon>Verrucalvaceae</taxon>
        <taxon>Aphanomyces</taxon>
    </lineage>
</organism>
<dbReference type="OrthoDB" id="3647at2759"/>
<dbReference type="InterPro" id="IPR013216">
    <property type="entry name" value="Methyltransf_11"/>
</dbReference>
<dbReference type="InterPro" id="IPR011990">
    <property type="entry name" value="TPR-like_helical_dom_sf"/>
</dbReference>
<evidence type="ECO:0000313" key="8">
    <source>
        <dbReference type="Proteomes" id="UP000332933"/>
    </source>
</evidence>
<proteinExistence type="inferred from homology"/>
<dbReference type="GO" id="GO:0008757">
    <property type="term" value="F:S-adenosylmethionine-dependent methyltransferase activity"/>
    <property type="evidence" value="ECO:0007669"/>
    <property type="project" value="InterPro"/>
</dbReference>
<keyword evidence="8" id="KW-1185">Reference proteome</keyword>
<dbReference type="SUPFAM" id="SSF53335">
    <property type="entry name" value="S-adenosyl-L-methionine-dependent methyltransferases"/>
    <property type="match status" value="1"/>
</dbReference>
<accession>A0A485K7Y3</accession>
<dbReference type="Pfam" id="PF13905">
    <property type="entry name" value="Thioredoxin_8"/>
    <property type="match status" value="1"/>
</dbReference>
<reference evidence="7 8" key="1">
    <citation type="submission" date="2019-03" db="EMBL/GenBank/DDBJ databases">
        <authorList>
            <person name="Gaulin E."/>
            <person name="Dumas B."/>
        </authorList>
    </citation>
    <scope>NUCLEOTIDE SEQUENCE [LARGE SCALE GENOMIC DNA]</scope>
    <source>
        <strain evidence="7">CBS 568.67</strain>
    </source>
</reference>
<dbReference type="EMBL" id="VJMH01000344">
    <property type="protein sequence ID" value="KAF0716862.1"/>
    <property type="molecule type" value="Genomic_DNA"/>
</dbReference>
<feature type="domain" description="Thioredoxin-like fold" evidence="5">
    <location>
        <begin position="30"/>
        <end position="121"/>
    </location>
</feature>
<dbReference type="Gene3D" id="3.40.30.10">
    <property type="entry name" value="Glutaredoxin"/>
    <property type="match status" value="1"/>
</dbReference>
<dbReference type="SUPFAM" id="SSF52833">
    <property type="entry name" value="Thioredoxin-like"/>
    <property type="match status" value="1"/>
</dbReference>
<dbReference type="GO" id="GO:0032259">
    <property type="term" value="P:methylation"/>
    <property type="evidence" value="ECO:0007669"/>
    <property type="project" value="UniProtKB-KW"/>
</dbReference>
<sequence length="538" mass="59639">MADVAAILRPFFDSPSETTDGSSSTSSSPLLILFFSASWCVPANDQLHVKLQTVLASPATHLPTVFFSADLDQFQFTEHIDGMTWTDVFPFNRRDDMLRIYRHFDVDTIPRVLVIDCDMKILSTDSILTHLGLPASSSPDAAHLLALLHHDDRADVVSLNTVPVDDTDEEMLHAMRQNANDMYDEGNFHGAASVFSEVLALRPSCSRSNFNLAVILHTMGLSPFDSSFMPRVGQTHLAVRYMLRVIDSDPNDATAHSVLRTVFFTLEPTLVLQGYEDIVARHPDHARAAHSLNALRGDATTSEPRYVRQVFDELSDTFEEKLVQHLHYKVPWQLLDLVKATTPLATSQGQTWRVVDLGCGTGLCGRLFKPFVHHMLGVDLSPLMVDKARELGSYDALYADELLPVLQKLPDASVDLILSADVWIYVGALELVFQAMRRVMKPATASTDGDDAASPPASYVAFSIEEFVPTESSSSSSSASEPQLEYQLVHSGRFQHSRQYIARMANDYGFRIVASDAIVVRQESLEPIPGVNYVLEAI</sequence>
<dbReference type="Gene3D" id="3.40.50.150">
    <property type="entry name" value="Vaccinia Virus protein VP39"/>
    <property type="match status" value="1"/>
</dbReference>
<dbReference type="Proteomes" id="UP000332933">
    <property type="component" value="Unassembled WGS sequence"/>
</dbReference>
<reference evidence="6" key="2">
    <citation type="submission" date="2019-06" db="EMBL/GenBank/DDBJ databases">
        <title>Genomics analysis of Aphanomyces spp. identifies a new class of oomycete effector associated with host adaptation.</title>
        <authorList>
            <person name="Gaulin E."/>
        </authorList>
    </citation>
    <scope>NUCLEOTIDE SEQUENCE</scope>
    <source>
        <strain evidence="6">CBS 578.67</strain>
    </source>
</reference>
<keyword evidence="3" id="KW-0808">Transferase</keyword>
<keyword evidence="2" id="KW-0489">Methyltransferase</keyword>
<evidence type="ECO:0000256" key="3">
    <source>
        <dbReference type="ARBA" id="ARBA00022679"/>
    </source>
</evidence>
<dbReference type="InterPro" id="IPR036249">
    <property type="entry name" value="Thioredoxin-like_sf"/>
</dbReference>
<dbReference type="InterPro" id="IPR051052">
    <property type="entry name" value="Diverse_substrate_MTase"/>
</dbReference>
<dbReference type="InterPro" id="IPR012336">
    <property type="entry name" value="Thioredoxin-like_fold"/>
</dbReference>
<dbReference type="PANTHER" id="PTHR44942">
    <property type="entry name" value="METHYLTRANSF_11 DOMAIN-CONTAINING PROTEIN"/>
    <property type="match status" value="1"/>
</dbReference>
<dbReference type="PANTHER" id="PTHR44942:SF4">
    <property type="entry name" value="METHYLTRANSFERASE TYPE 11 DOMAIN-CONTAINING PROTEIN"/>
    <property type="match status" value="1"/>
</dbReference>
<dbReference type="CDD" id="cd02440">
    <property type="entry name" value="AdoMet_MTases"/>
    <property type="match status" value="1"/>
</dbReference>
<feature type="domain" description="Methyltransferase type 11" evidence="4">
    <location>
        <begin position="355"/>
        <end position="442"/>
    </location>
</feature>
<dbReference type="AlphaFoldDB" id="A0A485K7Y3"/>
<name>A0A485K7Y3_9STRA</name>
<dbReference type="InterPro" id="IPR029063">
    <property type="entry name" value="SAM-dependent_MTases_sf"/>
</dbReference>
<evidence type="ECO:0000259" key="5">
    <source>
        <dbReference type="Pfam" id="PF13905"/>
    </source>
</evidence>
<evidence type="ECO:0000313" key="7">
    <source>
        <dbReference type="EMBL" id="VFT79823.1"/>
    </source>
</evidence>
<dbReference type="EMBL" id="CAADRA010000344">
    <property type="protein sequence ID" value="VFT79823.1"/>
    <property type="molecule type" value="Genomic_DNA"/>
</dbReference>
<dbReference type="Pfam" id="PF08241">
    <property type="entry name" value="Methyltransf_11"/>
    <property type="match status" value="1"/>
</dbReference>
<evidence type="ECO:0000256" key="2">
    <source>
        <dbReference type="ARBA" id="ARBA00022603"/>
    </source>
</evidence>
<dbReference type="SUPFAM" id="SSF48452">
    <property type="entry name" value="TPR-like"/>
    <property type="match status" value="1"/>
</dbReference>
<evidence type="ECO:0000259" key="4">
    <source>
        <dbReference type="Pfam" id="PF08241"/>
    </source>
</evidence>
<evidence type="ECO:0000256" key="1">
    <source>
        <dbReference type="ARBA" id="ARBA00008361"/>
    </source>
</evidence>
<dbReference type="Gene3D" id="1.25.40.10">
    <property type="entry name" value="Tetratricopeptide repeat domain"/>
    <property type="match status" value="1"/>
</dbReference>
<comment type="similarity">
    <text evidence="1">Belongs to the methyltransferase superfamily.</text>
</comment>
<evidence type="ECO:0000313" key="6">
    <source>
        <dbReference type="EMBL" id="KAF0716862.1"/>
    </source>
</evidence>
<gene>
    <name evidence="7" type="primary">Aste57867_2627</name>
    <name evidence="6" type="ORF">As57867_002620</name>
    <name evidence="7" type="ORF">ASTE57867_2627</name>
</gene>
<protein>
    <submittedName>
        <fullName evidence="7">Aste57867_2627 protein</fullName>
    </submittedName>
</protein>